<accession>A0ABS6M6R4</accession>
<sequence>MRACLNYPTSPRHGKGKELLEYILKVIKENFPNTKVEIDAQAHAVGYYEKGGFKITSEPF</sequence>
<dbReference type="InterPro" id="IPR000182">
    <property type="entry name" value="GNAT_dom"/>
</dbReference>
<dbReference type="Pfam" id="PF13673">
    <property type="entry name" value="Acetyltransf_10"/>
    <property type="match status" value="1"/>
</dbReference>
<keyword evidence="3" id="KW-1185">Reference proteome</keyword>
<protein>
    <submittedName>
        <fullName evidence="2">GNAT family N-acetyltransferase</fullName>
    </submittedName>
</protein>
<dbReference type="EMBL" id="JAHQYH010000012">
    <property type="protein sequence ID" value="MBV0915505.1"/>
    <property type="molecule type" value="Genomic_DNA"/>
</dbReference>
<evidence type="ECO:0000313" key="2">
    <source>
        <dbReference type="EMBL" id="MBV0915505.1"/>
    </source>
</evidence>
<proteinExistence type="predicted"/>
<dbReference type="Proteomes" id="UP000751196">
    <property type="component" value="Unassembled WGS sequence"/>
</dbReference>
<evidence type="ECO:0000259" key="1">
    <source>
        <dbReference type="Pfam" id="PF13673"/>
    </source>
</evidence>
<feature type="non-terminal residue" evidence="2">
    <location>
        <position position="60"/>
    </location>
</feature>
<gene>
    <name evidence="2" type="ORF">KTJ72_06390</name>
</gene>
<name>A0ABS6M6R4_9LACO</name>
<comment type="caution">
    <text evidence="2">The sequence shown here is derived from an EMBL/GenBank/DDBJ whole genome shotgun (WGS) entry which is preliminary data.</text>
</comment>
<feature type="domain" description="N-acetyltransferase" evidence="1">
    <location>
        <begin position="12"/>
        <end position="59"/>
    </location>
</feature>
<evidence type="ECO:0000313" key="3">
    <source>
        <dbReference type="Proteomes" id="UP000751196"/>
    </source>
</evidence>
<reference evidence="2 3" key="1">
    <citation type="submission" date="2021-06" db="EMBL/GenBank/DDBJ databases">
        <title>Draft genome sequence of a glucan synthesizing Apilactobacillus waqareii isolate HBW1.</title>
        <authorList>
            <person name="Anwar M.A."/>
        </authorList>
    </citation>
    <scope>NUCLEOTIDE SEQUENCE [LARGE SCALE GENOMIC DNA]</scope>
    <source>
        <strain evidence="2 3">HBW1</strain>
    </source>
</reference>
<organism evidence="2 3">
    <name type="scientific">Apilactobacillus waqarii</name>
    <dbReference type="NCBI Taxonomy" id="2851006"/>
    <lineage>
        <taxon>Bacteria</taxon>
        <taxon>Bacillati</taxon>
        <taxon>Bacillota</taxon>
        <taxon>Bacilli</taxon>
        <taxon>Lactobacillales</taxon>
        <taxon>Lactobacillaceae</taxon>
        <taxon>Apilactobacillus</taxon>
    </lineage>
</organism>